<dbReference type="EMBL" id="CP143785">
    <property type="protein sequence ID" value="WVN86102.1"/>
    <property type="molecule type" value="Genomic_DNA"/>
</dbReference>
<reference evidence="2" key="3">
    <citation type="submission" date="2024-01" db="EMBL/GenBank/DDBJ databases">
        <authorList>
            <person name="Coelho M.A."/>
            <person name="David-Palma M."/>
            <person name="Shea T."/>
            <person name="Sun S."/>
            <person name="Cuomo C.A."/>
            <person name="Heitman J."/>
        </authorList>
    </citation>
    <scope>NUCLEOTIDE SEQUENCE</scope>
    <source>
        <strain evidence="2">CBS 7841</strain>
    </source>
</reference>
<reference evidence="2" key="2">
    <citation type="journal article" date="2022" name="Elife">
        <title>Obligate sexual reproduction of a homothallic fungus closely related to the Cryptococcus pathogenic species complex.</title>
        <authorList>
            <person name="Passer A.R."/>
            <person name="Clancey S.A."/>
            <person name="Shea T."/>
            <person name="David-Palma M."/>
            <person name="Averette A.F."/>
            <person name="Boekhout T."/>
            <person name="Porcel B.M."/>
            <person name="Nowrousian M."/>
            <person name="Cuomo C.A."/>
            <person name="Sun S."/>
            <person name="Heitman J."/>
            <person name="Coelho M.A."/>
        </authorList>
    </citation>
    <scope>NUCLEOTIDE SEQUENCE</scope>
    <source>
        <strain evidence="2">CBS 7841</strain>
    </source>
</reference>
<dbReference type="Proteomes" id="UP000094043">
    <property type="component" value="Chromosome 2"/>
</dbReference>
<keyword evidence="3" id="KW-1185">Reference proteome</keyword>
<evidence type="ECO:0008006" key="4">
    <source>
        <dbReference type="Google" id="ProtNLM"/>
    </source>
</evidence>
<protein>
    <recommendedName>
        <fullName evidence="4">Heterokaryon incompatibility domain-containing protein</fullName>
    </recommendedName>
</protein>
<dbReference type="GeneID" id="91085474"/>
<proteinExistence type="predicted"/>
<evidence type="ECO:0000256" key="1">
    <source>
        <dbReference type="SAM" id="SignalP"/>
    </source>
</evidence>
<reference evidence="2" key="1">
    <citation type="submission" date="2016-06" db="EMBL/GenBank/DDBJ databases">
        <authorList>
            <person name="Cuomo C."/>
            <person name="Litvintseva A."/>
            <person name="Heitman J."/>
            <person name="Chen Y."/>
            <person name="Sun S."/>
            <person name="Springer D."/>
            <person name="Dromer F."/>
            <person name="Young S."/>
            <person name="Zeng Q."/>
            <person name="Chapman S."/>
            <person name="Gujja S."/>
            <person name="Saif S."/>
            <person name="Birren B."/>
        </authorList>
    </citation>
    <scope>NUCLEOTIDE SEQUENCE</scope>
    <source>
        <strain evidence="2">CBS 7841</strain>
    </source>
</reference>
<dbReference type="KEGG" id="cdep:91085474"/>
<accession>A0AAJ8M006</accession>
<evidence type="ECO:0000313" key="3">
    <source>
        <dbReference type="Proteomes" id="UP000094043"/>
    </source>
</evidence>
<gene>
    <name evidence="2" type="ORF">L203_101261</name>
</gene>
<feature type="chain" id="PRO_5042543871" description="Heterokaryon incompatibility domain-containing protein" evidence="1">
    <location>
        <begin position="20"/>
        <end position="154"/>
    </location>
</feature>
<evidence type="ECO:0000313" key="2">
    <source>
        <dbReference type="EMBL" id="WVN86102.1"/>
    </source>
</evidence>
<dbReference type="RefSeq" id="XP_066066802.1">
    <property type="nucleotide sequence ID" value="XM_066210705.1"/>
</dbReference>
<sequence>MASRLVTLVVDAAAMGCSSVPWIWTLDMCIPWHSRHPSYTDLVVSFIPAYTTTPLFIHDIVSASQPVDTTKGTIHNNLSENFLKSCEEVIHTLTFDSPVLPISTTYQVAQLKFDEDDEAYISDAKRLSTFYANVAYDFYGAPSGALCVYKNGDA</sequence>
<organism evidence="2 3">
    <name type="scientific">Cryptococcus depauperatus CBS 7841</name>
    <dbReference type="NCBI Taxonomy" id="1295531"/>
    <lineage>
        <taxon>Eukaryota</taxon>
        <taxon>Fungi</taxon>
        <taxon>Dikarya</taxon>
        <taxon>Basidiomycota</taxon>
        <taxon>Agaricomycotina</taxon>
        <taxon>Tremellomycetes</taxon>
        <taxon>Tremellales</taxon>
        <taxon>Cryptococcaceae</taxon>
        <taxon>Cryptococcus</taxon>
    </lineage>
</organism>
<name>A0AAJ8M006_9TREE</name>
<keyword evidence="1" id="KW-0732">Signal</keyword>
<feature type="signal peptide" evidence="1">
    <location>
        <begin position="1"/>
        <end position="19"/>
    </location>
</feature>
<dbReference type="AlphaFoldDB" id="A0AAJ8M006"/>